<dbReference type="Proteomes" id="UP000323426">
    <property type="component" value="Unassembled WGS sequence"/>
</dbReference>
<feature type="region of interest" description="Disordered" evidence="1">
    <location>
        <begin position="1"/>
        <end position="40"/>
    </location>
</feature>
<keyword evidence="4" id="KW-1185">Reference proteome</keyword>
<dbReference type="EMBL" id="VWSF01000030">
    <property type="protein sequence ID" value="KAA5539837.1"/>
    <property type="molecule type" value="Genomic_DNA"/>
</dbReference>
<dbReference type="AlphaFoldDB" id="A0A5M6CX75"/>
<sequence length="430" mass="48448">MYFQQNCHAQANTKKQAAPASATEVPLGGNTWKSQTGKAGGQLDKTGITNWTDQKNTFTTYVRVAKPGNLKLWLRLQVPNGKSRLRVTLLGKSREINITGNLPQDYYAGEWQVTAPGYLAIEIAGLTKTGNQFAEVSSLKLVGEAIDNNMAFVKNDEGNFFYWGRRGPSVHLNYTVPENITAEWFYNEITVPAGSDVIGSYFMANGFAEGYFGIQVNSPTERRILFSVWSPYQTDDPTKIPEDQRIKLLGKGEGVYAGAFGNEGSGGQSYLKYNWQAGTTYKFLLHGLPAQNNYTNYTAYFYNPETQNWQLIASFSRPKTSTYLKRLHSFLENFIPETGNITRQAQFSNQWICDPQGQWLELTEARFTGDNTARKNYRLDYAGGLLNNTFFLQNCGFFNKYTPLSTTYKRPQTNKPPQVNLTQLPVVVRP</sequence>
<reference evidence="3 4" key="1">
    <citation type="submission" date="2019-09" db="EMBL/GenBank/DDBJ databases">
        <title>Genome sequence and assembly of Adhaeribacter sp.</title>
        <authorList>
            <person name="Chhetri G."/>
        </authorList>
    </citation>
    <scope>NUCLEOTIDE SEQUENCE [LARGE SCALE GENOMIC DNA]</scope>
    <source>
        <strain evidence="3 4">DK36</strain>
    </source>
</reference>
<accession>A0A5M6CX75</accession>
<evidence type="ECO:0000259" key="2">
    <source>
        <dbReference type="Pfam" id="PF16871"/>
    </source>
</evidence>
<organism evidence="3 4">
    <name type="scientific">Adhaeribacter rhizoryzae</name>
    <dbReference type="NCBI Taxonomy" id="2607907"/>
    <lineage>
        <taxon>Bacteria</taxon>
        <taxon>Pseudomonadati</taxon>
        <taxon>Bacteroidota</taxon>
        <taxon>Cytophagia</taxon>
        <taxon>Cytophagales</taxon>
        <taxon>Hymenobacteraceae</taxon>
        <taxon>Adhaeribacter</taxon>
    </lineage>
</organism>
<dbReference type="Pfam" id="PF16871">
    <property type="entry name" value="DUF5077"/>
    <property type="match status" value="1"/>
</dbReference>
<gene>
    <name evidence="3" type="ORF">F0145_23735</name>
</gene>
<feature type="domain" description="DUF5077" evidence="2">
    <location>
        <begin position="25"/>
        <end position="145"/>
    </location>
</feature>
<evidence type="ECO:0000256" key="1">
    <source>
        <dbReference type="SAM" id="MobiDB-lite"/>
    </source>
</evidence>
<dbReference type="InterPro" id="IPR021862">
    <property type="entry name" value="DUF3472"/>
</dbReference>
<name>A0A5M6CX75_9BACT</name>
<dbReference type="InterPro" id="IPR031712">
    <property type="entry name" value="DUF5077"/>
</dbReference>
<proteinExistence type="predicted"/>
<feature type="compositionally biased region" description="Polar residues" evidence="1">
    <location>
        <begin position="1"/>
        <end position="15"/>
    </location>
</feature>
<evidence type="ECO:0000313" key="3">
    <source>
        <dbReference type="EMBL" id="KAA5539837.1"/>
    </source>
</evidence>
<dbReference type="Pfam" id="PF11958">
    <property type="entry name" value="DUF3472"/>
    <property type="match status" value="1"/>
</dbReference>
<comment type="caution">
    <text evidence="3">The sequence shown here is derived from an EMBL/GenBank/DDBJ whole genome shotgun (WGS) entry which is preliminary data.</text>
</comment>
<evidence type="ECO:0000313" key="4">
    <source>
        <dbReference type="Proteomes" id="UP000323426"/>
    </source>
</evidence>
<protein>
    <submittedName>
        <fullName evidence="3">DUF3472 domain-containing protein</fullName>
    </submittedName>
</protein>